<evidence type="ECO:0000313" key="3">
    <source>
        <dbReference type="Proteomes" id="UP000190065"/>
    </source>
</evidence>
<evidence type="ECO:0000256" key="1">
    <source>
        <dbReference type="SAM" id="SignalP"/>
    </source>
</evidence>
<feature type="signal peptide" evidence="1">
    <location>
        <begin position="1"/>
        <end position="18"/>
    </location>
</feature>
<dbReference type="EMBL" id="FUXK01000009">
    <property type="protein sequence ID" value="SJZ75717.1"/>
    <property type="molecule type" value="Genomic_DNA"/>
</dbReference>
<organism evidence="2 3">
    <name type="scientific">Segatella oulorum</name>
    <dbReference type="NCBI Taxonomy" id="28136"/>
    <lineage>
        <taxon>Bacteria</taxon>
        <taxon>Pseudomonadati</taxon>
        <taxon>Bacteroidota</taxon>
        <taxon>Bacteroidia</taxon>
        <taxon>Bacteroidales</taxon>
        <taxon>Prevotellaceae</taxon>
        <taxon>Segatella</taxon>
    </lineage>
</organism>
<protein>
    <recommendedName>
        <fullName evidence="4">DUF4836 domain-containing protein</fullName>
    </recommendedName>
</protein>
<dbReference type="Proteomes" id="UP000190065">
    <property type="component" value="Unassembled WGS sequence"/>
</dbReference>
<sequence>MKKIGIALCFCCVMALFAACTDNSYLNAVPRESTALLSIDPVKMSGLNHVSVLRTLLQATNISKSGIDVSHKIMLFEAPDGNLGVCAKVQDEDELTQTFAQLATKNVCPAPIKRRGFHFTVLKDAWVVGWNNTAMLVMGPVTVEAQSSLQQQIAQYLKQDEAAGITQSRLYEKLDSLEGSMTLVAQATALPQQFLAPLTLGMPKKADGSEVIIAAEMEKEQQVMHIKGEVFSLNATVNQSLKQAYQLYRPITDRYLSATPRDAMLSMFLNVDGQKFLPVMQNNAGFQALLTGINTAIDMDNILRSVDGDLALVTPYYDEHRLSMRMMAQLKHKDWVKDVGYWKKSCPAGGRIVDWKPDAWYYTSKETTFYFGVTPQLQFFSGSTAEEASQAFAPAKQQLSATEKNLIKGQKLALVINMNVLQGGKTGAVTAMLQPIFGDVHTLIYTLK</sequence>
<dbReference type="Pfam" id="PF16120">
    <property type="entry name" value="DUF4836"/>
    <property type="match status" value="1"/>
</dbReference>
<accession>A0A1T4N9H7</accession>
<dbReference type="eggNOG" id="ENOG50332SD">
    <property type="taxonomic scope" value="Bacteria"/>
</dbReference>
<evidence type="ECO:0008006" key="4">
    <source>
        <dbReference type="Google" id="ProtNLM"/>
    </source>
</evidence>
<reference evidence="2 3" key="1">
    <citation type="submission" date="2017-02" db="EMBL/GenBank/DDBJ databases">
        <authorList>
            <person name="Peterson S.W."/>
        </authorList>
    </citation>
    <scope>NUCLEOTIDE SEQUENCE [LARGE SCALE GENOMIC DNA]</scope>
    <source>
        <strain evidence="2 3">ATCC 43324</strain>
    </source>
</reference>
<dbReference type="RefSeq" id="WP_078805570.1">
    <property type="nucleotide sequence ID" value="NZ_FUXK01000009.1"/>
</dbReference>
<name>A0A1T4N9H7_9BACT</name>
<evidence type="ECO:0000313" key="2">
    <source>
        <dbReference type="EMBL" id="SJZ75717.1"/>
    </source>
</evidence>
<dbReference type="PROSITE" id="PS51257">
    <property type="entry name" value="PROKAR_LIPOPROTEIN"/>
    <property type="match status" value="1"/>
</dbReference>
<proteinExistence type="predicted"/>
<keyword evidence="1" id="KW-0732">Signal</keyword>
<feature type="chain" id="PRO_5012368764" description="DUF4836 domain-containing protein" evidence="1">
    <location>
        <begin position="19"/>
        <end position="448"/>
    </location>
</feature>
<dbReference type="STRING" id="28136.SAMN02745202_00993"/>
<dbReference type="InterPro" id="IPR032276">
    <property type="entry name" value="DUF4836"/>
</dbReference>
<gene>
    <name evidence="2" type="ORF">SAMN02745202_00993</name>
</gene>
<dbReference type="AlphaFoldDB" id="A0A1T4N9H7"/>